<keyword evidence="3" id="KW-1185">Reference proteome</keyword>
<organism evidence="2 3">
    <name type="scientific">Liquidambar formosana</name>
    <name type="common">Formosan gum</name>
    <dbReference type="NCBI Taxonomy" id="63359"/>
    <lineage>
        <taxon>Eukaryota</taxon>
        <taxon>Viridiplantae</taxon>
        <taxon>Streptophyta</taxon>
        <taxon>Embryophyta</taxon>
        <taxon>Tracheophyta</taxon>
        <taxon>Spermatophyta</taxon>
        <taxon>Magnoliopsida</taxon>
        <taxon>eudicotyledons</taxon>
        <taxon>Gunneridae</taxon>
        <taxon>Pentapetalae</taxon>
        <taxon>Saxifragales</taxon>
        <taxon>Altingiaceae</taxon>
        <taxon>Liquidambar</taxon>
    </lineage>
</organism>
<evidence type="ECO:0000313" key="2">
    <source>
        <dbReference type="EMBL" id="KAK9275182.1"/>
    </source>
</evidence>
<proteinExistence type="predicted"/>
<feature type="region of interest" description="Disordered" evidence="1">
    <location>
        <begin position="22"/>
        <end position="43"/>
    </location>
</feature>
<name>A0AAP0WNU0_LIQFO</name>
<dbReference type="PANTHER" id="PTHR31442">
    <property type="entry name" value="HOMEODOMAIN-LIKE SUPERFAMILY PROTEIN-RELATED"/>
    <property type="match status" value="1"/>
</dbReference>
<dbReference type="AlphaFoldDB" id="A0AAP0WNU0"/>
<reference evidence="2 3" key="1">
    <citation type="journal article" date="2024" name="Plant J.">
        <title>Genome sequences and population genomics reveal climatic adaptation and genomic divergence between two closely related sweetgum species.</title>
        <authorList>
            <person name="Xu W.Q."/>
            <person name="Ren C.Q."/>
            <person name="Zhang X.Y."/>
            <person name="Comes H.P."/>
            <person name="Liu X.H."/>
            <person name="Li Y.G."/>
            <person name="Kettle C.J."/>
            <person name="Jalonen R."/>
            <person name="Gaisberger H."/>
            <person name="Ma Y.Z."/>
            <person name="Qiu Y.X."/>
        </authorList>
    </citation>
    <scope>NUCLEOTIDE SEQUENCE [LARGE SCALE GENOMIC DNA]</scope>
    <source>
        <strain evidence="2">Hangzhou</strain>
    </source>
</reference>
<sequence length="325" mass="35902">MNEPGLSRENVASHLQKFRTMLKKKNAKLSQESDNDVDSKKVGHLPNTTISYFGNQSRDAINQHKQSGLHGNSNAQMTHLGYGIPKSEPFDPSQVYLKQSPNQQNMLLQQYPLHPQPVDQMRPRMHVPRPGNAFQIPLWFGNYPPVPEFNGLKFQTFNWGPKLPNDLMEVSSRFPSCSASSAPRPSSTPFVVHRPNSYPSAASFFNLPYQTLGGASTAMTEIPRHNSVVMPVQNFCMGQQDGTNFVDFTGRGGDLGLRGQINGSPFGGQGPIIQDSNENGQINLLQPSQENLQTEGSFHHNSESLSDDDLSVIVKEFGNDGAPKL</sequence>
<gene>
    <name evidence="2" type="ORF">L1049_022443</name>
</gene>
<dbReference type="PANTHER" id="PTHR31442:SF40">
    <property type="entry name" value="HOMEODOMAIN-LIKE SUPERFAMILY PROTEIN"/>
    <property type="match status" value="1"/>
</dbReference>
<accession>A0AAP0WNU0</accession>
<dbReference type="GO" id="GO:0005634">
    <property type="term" value="C:nucleus"/>
    <property type="evidence" value="ECO:0007669"/>
    <property type="project" value="TreeGrafter"/>
</dbReference>
<dbReference type="Gene3D" id="1.10.10.60">
    <property type="entry name" value="Homeodomain-like"/>
    <property type="match status" value="1"/>
</dbReference>
<dbReference type="InterPro" id="IPR044841">
    <property type="entry name" value="LUX/BOA-like"/>
</dbReference>
<protein>
    <submittedName>
        <fullName evidence="2">Uncharacterized protein</fullName>
    </submittedName>
</protein>
<dbReference type="EMBL" id="JBBPBK010000011">
    <property type="protein sequence ID" value="KAK9275182.1"/>
    <property type="molecule type" value="Genomic_DNA"/>
</dbReference>
<dbReference type="GO" id="GO:0003700">
    <property type="term" value="F:DNA-binding transcription factor activity"/>
    <property type="evidence" value="ECO:0007669"/>
    <property type="project" value="InterPro"/>
</dbReference>
<evidence type="ECO:0000256" key="1">
    <source>
        <dbReference type="SAM" id="MobiDB-lite"/>
    </source>
</evidence>
<dbReference type="Proteomes" id="UP001415857">
    <property type="component" value="Unassembled WGS sequence"/>
</dbReference>
<comment type="caution">
    <text evidence="2">The sequence shown here is derived from an EMBL/GenBank/DDBJ whole genome shotgun (WGS) entry which is preliminary data.</text>
</comment>
<evidence type="ECO:0000313" key="3">
    <source>
        <dbReference type="Proteomes" id="UP001415857"/>
    </source>
</evidence>